<gene>
    <name evidence="2" type="primary">20354722</name>
    <name evidence="1" type="ORF">GGTG_14264</name>
</gene>
<evidence type="ECO:0000313" key="1">
    <source>
        <dbReference type="EMBL" id="EJT68157.1"/>
    </source>
</evidence>
<dbReference type="GeneID" id="20354722"/>
<dbReference type="EnsemblFungi" id="EJT68157">
    <property type="protein sequence ID" value="EJT68157"/>
    <property type="gene ID" value="GGTG_14264"/>
</dbReference>
<proteinExistence type="predicted"/>
<keyword evidence="3" id="KW-1185">Reference proteome</keyword>
<reference evidence="2" key="5">
    <citation type="submission" date="2018-04" db="UniProtKB">
        <authorList>
            <consortium name="EnsemblFungi"/>
        </authorList>
    </citation>
    <scope>IDENTIFICATION</scope>
    <source>
        <strain evidence="2">R3-111a-1</strain>
    </source>
</reference>
<dbReference type="EMBL" id="GL385601">
    <property type="protein sequence ID" value="EJT68157.1"/>
    <property type="molecule type" value="Genomic_DNA"/>
</dbReference>
<feature type="non-terminal residue" evidence="1">
    <location>
        <position position="1"/>
    </location>
</feature>
<name>J8TZH2_GAET3</name>
<reference evidence="1" key="2">
    <citation type="submission" date="2010-07" db="EMBL/GenBank/DDBJ databases">
        <authorList>
            <consortium name="The Broad Institute Genome Sequencing Platform"/>
            <consortium name="Broad Institute Genome Sequencing Center for Infectious Disease"/>
            <person name="Ma L.-J."/>
            <person name="Dead R."/>
            <person name="Young S."/>
            <person name="Zeng Q."/>
            <person name="Koehrsen M."/>
            <person name="Alvarado L."/>
            <person name="Berlin A."/>
            <person name="Chapman S.B."/>
            <person name="Chen Z."/>
            <person name="Freedman E."/>
            <person name="Gellesch M."/>
            <person name="Goldberg J."/>
            <person name="Griggs A."/>
            <person name="Gujja S."/>
            <person name="Heilman E.R."/>
            <person name="Heiman D."/>
            <person name="Hepburn T."/>
            <person name="Howarth C."/>
            <person name="Jen D."/>
            <person name="Larson L."/>
            <person name="Mehta T."/>
            <person name="Neiman D."/>
            <person name="Pearson M."/>
            <person name="Roberts A."/>
            <person name="Saif S."/>
            <person name="Shea T."/>
            <person name="Shenoy N."/>
            <person name="Sisk P."/>
            <person name="Stolte C."/>
            <person name="Sykes S."/>
            <person name="Walk T."/>
            <person name="White J."/>
            <person name="Yandava C."/>
            <person name="Haas B."/>
            <person name="Nusbaum C."/>
            <person name="Birren B."/>
        </authorList>
    </citation>
    <scope>NUCLEOTIDE SEQUENCE</scope>
    <source>
        <strain evidence="1">R3-111a-1</strain>
    </source>
</reference>
<sequence length="78" mass="8238">MASAHGQWGSLAAVSARPEEGVVVNVPVAESLPPGRGTFACIPGIQEIILSPGWTWPSPESCAPVRGKRNKKGDWMLT</sequence>
<reference evidence="2" key="4">
    <citation type="journal article" date="2015" name="G3 (Bethesda)">
        <title>Genome sequences of three phytopathogenic species of the Magnaporthaceae family of fungi.</title>
        <authorList>
            <person name="Okagaki L.H."/>
            <person name="Nunes C.C."/>
            <person name="Sailsbery J."/>
            <person name="Clay B."/>
            <person name="Brown D."/>
            <person name="John T."/>
            <person name="Oh Y."/>
            <person name="Young N."/>
            <person name="Fitzgerald M."/>
            <person name="Haas B.J."/>
            <person name="Zeng Q."/>
            <person name="Young S."/>
            <person name="Adiconis X."/>
            <person name="Fan L."/>
            <person name="Levin J.Z."/>
            <person name="Mitchell T.K."/>
            <person name="Okubara P.A."/>
            <person name="Farman M.L."/>
            <person name="Kohn L.M."/>
            <person name="Birren B."/>
            <person name="Ma L.-J."/>
            <person name="Dean R.A."/>
        </authorList>
    </citation>
    <scope>NUCLEOTIDE SEQUENCE</scope>
    <source>
        <strain evidence="2">R3-111a-1</strain>
    </source>
</reference>
<dbReference type="Proteomes" id="UP000006039">
    <property type="component" value="Unassembled WGS sequence"/>
</dbReference>
<accession>J8TZH2</accession>
<dbReference type="AlphaFoldDB" id="J8TZH2"/>
<evidence type="ECO:0000313" key="3">
    <source>
        <dbReference type="Proteomes" id="UP000006039"/>
    </source>
</evidence>
<reference evidence="3" key="1">
    <citation type="submission" date="2010-07" db="EMBL/GenBank/DDBJ databases">
        <title>The genome sequence of Gaeumannomyces graminis var. tritici strain R3-111a-1.</title>
        <authorList>
            <consortium name="The Broad Institute Genome Sequencing Platform"/>
            <person name="Ma L.-J."/>
            <person name="Dead R."/>
            <person name="Young S."/>
            <person name="Zeng Q."/>
            <person name="Koehrsen M."/>
            <person name="Alvarado L."/>
            <person name="Berlin A."/>
            <person name="Chapman S.B."/>
            <person name="Chen Z."/>
            <person name="Freedman E."/>
            <person name="Gellesch M."/>
            <person name="Goldberg J."/>
            <person name="Griggs A."/>
            <person name="Gujja S."/>
            <person name="Heilman E.R."/>
            <person name="Heiman D."/>
            <person name="Hepburn T."/>
            <person name="Howarth C."/>
            <person name="Jen D."/>
            <person name="Larson L."/>
            <person name="Mehta T."/>
            <person name="Neiman D."/>
            <person name="Pearson M."/>
            <person name="Roberts A."/>
            <person name="Saif S."/>
            <person name="Shea T."/>
            <person name="Shenoy N."/>
            <person name="Sisk P."/>
            <person name="Stolte C."/>
            <person name="Sykes S."/>
            <person name="Walk T."/>
            <person name="White J."/>
            <person name="Yandava C."/>
            <person name="Haas B."/>
            <person name="Nusbaum C."/>
            <person name="Birren B."/>
        </authorList>
    </citation>
    <scope>NUCLEOTIDE SEQUENCE [LARGE SCALE GENOMIC DNA]</scope>
    <source>
        <strain evidence="3">R3-111a-1</strain>
    </source>
</reference>
<evidence type="ECO:0000313" key="2">
    <source>
        <dbReference type="EnsemblFungi" id="EJT68157"/>
    </source>
</evidence>
<dbReference type="VEuPathDB" id="FungiDB:GGTG_14264"/>
<dbReference type="RefSeq" id="XP_009230455.1">
    <property type="nucleotide sequence ID" value="XM_009232191.1"/>
</dbReference>
<protein>
    <submittedName>
        <fullName evidence="1 2">Uncharacterized protein</fullName>
    </submittedName>
</protein>
<organism evidence="1">
    <name type="scientific">Gaeumannomyces tritici (strain R3-111a-1)</name>
    <name type="common">Wheat and barley take-all root rot fungus</name>
    <name type="synonym">Gaeumannomyces graminis var. tritici</name>
    <dbReference type="NCBI Taxonomy" id="644352"/>
    <lineage>
        <taxon>Eukaryota</taxon>
        <taxon>Fungi</taxon>
        <taxon>Dikarya</taxon>
        <taxon>Ascomycota</taxon>
        <taxon>Pezizomycotina</taxon>
        <taxon>Sordariomycetes</taxon>
        <taxon>Sordariomycetidae</taxon>
        <taxon>Magnaporthales</taxon>
        <taxon>Magnaporthaceae</taxon>
        <taxon>Gaeumannomyces</taxon>
    </lineage>
</organism>
<reference evidence="1" key="3">
    <citation type="submission" date="2010-09" db="EMBL/GenBank/DDBJ databases">
        <title>Annotation of Gaeumannomyces graminis var. tritici R3-111a-1.</title>
        <authorList>
            <consortium name="The Broad Institute Genome Sequencing Platform"/>
            <person name="Ma L.-J."/>
            <person name="Dead R."/>
            <person name="Young S.K."/>
            <person name="Zeng Q."/>
            <person name="Gargeya S."/>
            <person name="Fitzgerald M."/>
            <person name="Haas B."/>
            <person name="Abouelleil A."/>
            <person name="Alvarado L."/>
            <person name="Arachchi H.M."/>
            <person name="Berlin A."/>
            <person name="Brown A."/>
            <person name="Chapman S.B."/>
            <person name="Chen Z."/>
            <person name="Dunbar C."/>
            <person name="Freedman E."/>
            <person name="Gearin G."/>
            <person name="Gellesch M."/>
            <person name="Goldberg J."/>
            <person name="Griggs A."/>
            <person name="Gujja S."/>
            <person name="Heiman D."/>
            <person name="Howarth C."/>
            <person name="Larson L."/>
            <person name="Lui A."/>
            <person name="MacDonald P.J.P."/>
            <person name="Mehta T."/>
            <person name="Montmayeur A."/>
            <person name="Murphy C."/>
            <person name="Neiman D."/>
            <person name="Pearson M."/>
            <person name="Priest M."/>
            <person name="Roberts A."/>
            <person name="Saif S."/>
            <person name="Shea T."/>
            <person name="Shenoy N."/>
            <person name="Sisk P."/>
            <person name="Stolte C."/>
            <person name="Sykes S."/>
            <person name="Yandava C."/>
            <person name="Wortman J."/>
            <person name="Nusbaum C."/>
            <person name="Birren B."/>
        </authorList>
    </citation>
    <scope>NUCLEOTIDE SEQUENCE</scope>
    <source>
        <strain evidence="1">R3-111a-1</strain>
    </source>
</reference>